<reference evidence="1" key="1">
    <citation type="journal article" date="2020" name="Nature">
        <title>Giant virus diversity and host interactions through global metagenomics.</title>
        <authorList>
            <person name="Schulz F."/>
            <person name="Roux S."/>
            <person name="Paez-Espino D."/>
            <person name="Jungbluth S."/>
            <person name="Walsh D.A."/>
            <person name="Denef V.J."/>
            <person name="McMahon K.D."/>
            <person name="Konstantinidis K.T."/>
            <person name="Eloe-Fadrosh E.A."/>
            <person name="Kyrpides N.C."/>
            <person name="Woyke T."/>
        </authorList>
    </citation>
    <scope>NUCLEOTIDE SEQUENCE</scope>
    <source>
        <strain evidence="1">GVMAG-M-3300014204-73</strain>
    </source>
</reference>
<evidence type="ECO:0000313" key="1">
    <source>
        <dbReference type="EMBL" id="QHS92456.1"/>
    </source>
</evidence>
<organism evidence="1">
    <name type="scientific">viral metagenome</name>
    <dbReference type="NCBI Taxonomy" id="1070528"/>
    <lineage>
        <taxon>unclassified sequences</taxon>
        <taxon>metagenomes</taxon>
        <taxon>organismal metagenomes</taxon>
    </lineage>
</organism>
<proteinExistence type="predicted"/>
<accession>A0A6C0BJV2</accession>
<sequence>MSSLCNEKSVFVIVYRYYGGDDDYIIFPFVGECTQELEKEVMIYNHHIDSLGMHPDTGFQLVCNGYDVMNSLRNEENLKNIAYLPDIIQDSHDPEQIPPSLGYRLLPETQRIIDVTLAIKKGSYHNFFDRYCVIDRKHIRDETEEESIDQQLVSSDGILRVPIDNLGDFVNWL</sequence>
<protein>
    <submittedName>
        <fullName evidence="1">Uncharacterized protein</fullName>
    </submittedName>
</protein>
<name>A0A6C0BJV2_9ZZZZ</name>
<dbReference type="EMBL" id="MN739179">
    <property type="protein sequence ID" value="QHS92456.1"/>
    <property type="molecule type" value="Genomic_DNA"/>
</dbReference>
<dbReference type="AlphaFoldDB" id="A0A6C0BJV2"/>